<dbReference type="Gene3D" id="1.10.357.10">
    <property type="entry name" value="Tetracycline Repressor, domain 2"/>
    <property type="match status" value="1"/>
</dbReference>
<sequence length="182" mass="21163">MPKILDNPKEKILSEARFMIKEDGYSKLSMRNLAQSCGIGLGTVYNYFKNKHSIVLEIIRGDWKEVILKLKDINKLDKGFEEKMKIIYDAVDNYFSNHMGIFFEVYKEEKSKPNHNIDSIFGPLYDITEEIIVYHINNGDIQSALNERVLSKFIVSNMITIIKSRTFSFEDLICILTSKYSN</sequence>
<comment type="caution">
    <text evidence="4">The sequence shown here is derived from an EMBL/GenBank/DDBJ whole genome shotgun (WGS) entry which is preliminary data.</text>
</comment>
<protein>
    <submittedName>
        <fullName evidence="4">TetR/AcrR family transcriptional regulator</fullName>
    </submittedName>
</protein>
<name>A0ABS7KWM1_CLOSR</name>
<evidence type="ECO:0000259" key="3">
    <source>
        <dbReference type="PROSITE" id="PS50977"/>
    </source>
</evidence>
<keyword evidence="5" id="KW-1185">Reference proteome</keyword>
<gene>
    <name evidence="4" type="ORF">K5V21_07070</name>
</gene>
<evidence type="ECO:0000313" key="4">
    <source>
        <dbReference type="EMBL" id="MBY0755213.1"/>
    </source>
</evidence>
<dbReference type="InterPro" id="IPR023772">
    <property type="entry name" value="DNA-bd_HTH_TetR-type_CS"/>
</dbReference>
<dbReference type="PROSITE" id="PS01081">
    <property type="entry name" value="HTH_TETR_1"/>
    <property type="match status" value="1"/>
</dbReference>
<dbReference type="PRINTS" id="PR00455">
    <property type="entry name" value="HTHTETR"/>
</dbReference>
<dbReference type="PROSITE" id="PS50977">
    <property type="entry name" value="HTH_TETR_2"/>
    <property type="match status" value="1"/>
</dbReference>
<feature type="domain" description="HTH tetR-type" evidence="3">
    <location>
        <begin position="6"/>
        <end position="66"/>
    </location>
</feature>
<feature type="DNA-binding region" description="H-T-H motif" evidence="2">
    <location>
        <begin position="29"/>
        <end position="48"/>
    </location>
</feature>
<evidence type="ECO:0000256" key="1">
    <source>
        <dbReference type="ARBA" id="ARBA00023125"/>
    </source>
</evidence>
<dbReference type="PANTHER" id="PTHR43479">
    <property type="entry name" value="ACREF/ENVCD OPERON REPRESSOR-RELATED"/>
    <property type="match status" value="1"/>
</dbReference>
<evidence type="ECO:0000313" key="5">
    <source>
        <dbReference type="Proteomes" id="UP001299068"/>
    </source>
</evidence>
<keyword evidence="1 2" id="KW-0238">DNA-binding</keyword>
<dbReference type="SUPFAM" id="SSF46689">
    <property type="entry name" value="Homeodomain-like"/>
    <property type="match status" value="1"/>
</dbReference>
<organism evidence="4 5">
    <name type="scientific">Clostridium sardiniense</name>
    <name type="common">Clostridium absonum</name>
    <dbReference type="NCBI Taxonomy" id="29369"/>
    <lineage>
        <taxon>Bacteria</taxon>
        <taxon>Bacillati</taxon>
        <taxon>Bacillota</taxon>
        <taxon>Clostridia</taxon>
        <taxon>Eubacteriales</taxon>
        <taxon>Clostridiaceae</taxon>
        <taxon>Clostridium</taxon>
    </lineage>
</organism>
<dbReference type="InterPro" id="IPR001647">
    <property type="entry name" value="HTH_TetR"/>
</dbReference>
<dbReference type="RefSeq" id="WP_221860318.1">
    <property type="nucleotide sequence ID" value="NZ_JAIKTU010000005.1"/>
</dbReference>
<dbReference type="Proteomes" id="UP001299068">
    <property type="component" value="Unassembled WGS sequence"/>
</dbReference>
<proteinExistence type="predicted"/>
<dbReference type="PANTHER" id="PTHR43479:SF11">
    <property type="entry name" value="ACREF_ENVCD OPERON REPRESSOR-RELATED"/>
    <property type="match status" value="1"/>
</dbReference>
<dbReference type="Pfam" id="PF00440">
    <property type="entry name" value="TetR_N"/>
    <property type="match status" value="1"/>
</dbReference>
<reference evidence="4 5" key="1">
    <citation type="journal article" date="2021" name="Cell Host Microbe">
        <title>in vivo commensal control of Clostridioides difficile virulence.</title>
        <authorList>
            <person name="Girinathan B.P."/>
            <person name="Dibenedetto N."/>
            <person name="Worley J.N."/>
            <person name="Peltier J."/>
            <person name="Arrieta-Ortiz M.L."/>
            <person name="Rupa Christinal Immanuel S."/>
            <person name="Lavin R."/>
            <person name="Delaney M.L."/>
            <person name="Cummins C."/>
            <person name="Hoffmann M."/>
            <person name="Luo Y."/>
            <person name="Gonzalez-Escalona N."/>
            <person name="Allard M."/>
            <person name="Onderdonk A.B."/>
            <person name="Gerber G.K."/>
            <person name="Sonenshein A.L."/>
            <person name="Baliga N."/>
            <person name="Dupuy B."/>
            <person name="Bry L."/>
        </authorList>
    </citation>
    <scope>NUCLEOTIDE SEQUENCE [LARGE SCALE GENOMIC DNA]</scope>
    <source>
        <strain evidence="4 5">DSM 599</strain>
    </source>
</reference>
<dbReference type="InterPro" id="IPR009057">
    <property type="entry name" value="Homeodomain-like_sf"/>
</dbReference>
<dbReference type="InterPro" id="IPR050624">
    <property type="entry name" value="HTH-type_Tx_Regulator"/>
</dbReference>
<dbReference type="EMBL" id="JAIKTU010000005">
    <property type="protein sequence ID" value="MBY0755213.1"/>
    <property type="molecule type" value="Genomic_DNA"/>
</dbReference>
<accession>A0ABS7KWM1</accession>
<evidence type="ECO:0000256" key="2">
    <source>
        <dbReference type="PROSITE-ProRule" id="PRU00335"/>
    </source>
</evidence>